<dbReference type="Proteomes" id="UP000297318">
    <property type="component" value="Unassembled WGS sequence"/>
</dbReference>
<accession>A0A4Z1EB25</accession>
<feature type="signal peptide" evidence="2">
    <location>
        <begin position="1"/>
        <end position="30"/>
    </location>
</feature>
<evidence type="ECO:0000313" key="4">
    <source>
        <dbReference type="Proteomes" id="UP000297318"/>
    </source>
</evidence>
<evidence type="ECO:0008006" key="5">
    <source>
        <dbReference type="Google" id="ProtNLM"/>
    </source>
</evidence>
<dbReference type="AlphaFoldDB" id="A0A4Z1EB25"/>
<comment type="caution">
    <text evidence="3">The sequence shown here is derived from an EMBL/GenBank/DDBJ whole genome shotgun (WGS) entry which is preliminary data.</text>
</comment>
<protein>
    <recommendedName>
        <fullName evidence="5">Lipoprotein</fullName>
    </recommendedName>
</protein>
<dbReference type="EMBL" id="RHPJ01000001">
    <property type="protein sequence ID" value="TGO06631.1"/>
    <property type="molecule type" value="Genomic_DNA"/>
</dbReference>
<evidence type="ECO:0000313" key="3">
    <source>
        <dbReference type="EMBL" id="TGO06631.1"/>
    </source>
</evidence>
<gene>
    <name evidence="3" type="ORF">SERN_0823</name>
</gene>
<sequence length="114" mass="12013">MSATTPARRAARSLLLVPALALALTACGGAAERPTVEELADGFQQIIEEAEMGEAGELFTPEAITCIAEKLEASDLDDETLATLAEGRDEQRDQETADQVEEITGTATMECVSA</sequence>
<organism evidence="3 4">
    <name type="scientific">Serinibacter arcticus</name>
    <dbReference type="NCBI Taxonomy" id="1655435"/>
    <lineage>
        <taxon>Bacteria</taxon>
        <taxon>Bacillati</taxon>
        <taxon>Actinomycetota</taxon>
        <taxon>Actinomycetes</taxon>
        <taxon>Micrococcales</taxon>
        <taxon>Beutenbergiaceae</taxon>
        <taxon>Serinibacter</taxon>
    </lineage>
</organism>
<evidence type="ECO:0000256" key="2">
    <source>
        <dbReference type="SAM" id="SignalP"/>
    </source>
</evidence>
<name>A0A4Z1EB25_9MICO</name>
<dbReference type="RefSeq" id="WP_135848792.1">
    <property type="nucleotide sequence ID" value="NZ_RHPJ01000001.1"/>
</dbReference>
<reference evidence="3 4" key="1">
    <citation type="submission" date="2018-11" db="EMBL/GenBank/DDBJ databases">
        <title>Complete genome sequencing of the Actinobacteria Serinibacter sp. K3-2.</title>
        <authorList>
            <person name="Rakitin A.L."/>
            <person name="Beletsky A.V."/>
            <person name="Mardanov A.V."/>
            <person name="Ravin N.V."/>
            <person name="Gromova A.S."/>
            <person name="Filippova S.N."/>
            <person name="Gal'Chenko V.F."/>
        </authorList>
    </citation>
    <scope>NUCLEOTIDE SEQUENCE [LARGE SCALE GENOMIC DNA]</scope>
    <source>
        <strain evidence="3 4">K3-2</strain>
    </source>
</reference>
<keyword evidence="2" id="KW-0732">Signal</keyword>
<keyword evidence="4" id="KW-1185">Reference proteome</keyword>
<proteinExistence type="predicted"/>
<evidence type="ECO:0000256" key="1">
    <source>
        <dbReference type="SAM" id="MobiDB-lite"/>
    </source>
</evidence>
<feature type="chain" id="PRO_5021340398" description="Lipoprotein" evidence="2">
    <location>
        <begin position="31"/>
        <end position="114"/>
    </location>
</feature>
<feature type="region of interest" description="Disordered" evidence="1">
    <location>
        <begin position="85"/>
        <end position="114"/>
    </location>
</feature>
<feature type="compositionally biased region" description="Basic and acidic residues" evidence="1">
    <location>
        <begin position="86"/>
        <end position="95"/>
    </location>
</feature>